<proteinExistence type="predicted"/>
<gene>
    <name evidence="1" type="ordered locus">EUBELI_00751</name>
</gene>
<dbReference type="KEGG" id="eel:EUBELI_00751"/>
<dbReference type="Proteomes" id="UP000001476">
    <property type="component" value="Chromosome"/>
</dbReference>
<name>C4Z555_LACE2</name>
<protein>
    <submittedName>
        <fullName evidence="1">Uncharacterized protein</fullName>
    </submittedName>
</protein>
<keyword evidence="2" id="KW-1185">Reference proteome</keyword>
<dbReference type="AlphaFoldDB" id="C4Z555"/>
<accession>C4Z555</accession>
<dbReference type="HOGENOM" id="CLU_2665628_0_0_9"/>
<evidence type="ECO:0000313" key="2">
    <source>
        <dbReference type="Proteomes" id="UP000001476"/>
    </source>
</evidence>
<dbReference type="EMBL" id="CP001104">
    <property type="protein sequence ID" value="ACR71759.1"/>
    <property type="molecule type" value="Genomic_DNA"/>
</dbReference>
<sequence length="75" mass="8541">MRHGGSPKSGVRERGLDVRAAKGTEEVQNREAGEVNWTLEQRKARKKSKTGKPETRIKKNKKVLYKSESLSYNNI</sequence>
<organism evidence="1 2">
    <name type="scientific">Lachnospira eligens (strain ATCC 27750 / DSM 3376 / VPI C15-48 / C15-B4)</name>
    <name type="common">Eubacterium eligens</name>
    <dbReference type="NCBI Taxonomy" id="515620"/>
    <lineage>
        <taxon>Bacteria</taxon>
        <taxon>Bacillati</taxon>
        <taxon>Bacillota</taxon>
        <taxon>Clostridia</taxon>
        <taxon>Lachnospirales</taxon>
        <taxon>Lachnospiraceae</taxon>
        <taxon>Lachnospira</taxon>
    </lineage>
</organism>
<evidence type="ECO:0000313" key="1">
    <source>
        <dbReference type="EMBL" id="ACR71759.1"/>
    </source>
</evidence>
<dbReference type="STRING" id="515620.EUBELI_00751"/>
<reference evidence="1 2" key="1">
    <citation type="journal article" date="2009" name="Proc. Natl. Acad. Sci. U.S.A.">
        <title>Characterizing a model human gut microbiota composed of members of its two dominant bacterial phyla.</title>
        <authorList>
            <person name="Mahowald M.A."/>
            <person name="Rey F.E."/>
            <person name="Seedorf H."/>
            <person name="Turnbaugh P.J."/>
            <person name="Fulton R.S."/>
            <person name="Wollam A."/>
            <person name="Shah N."/>
            <person name="Wang C."/>
            <person name="Magrini V."/>
            <person name="Wilson R.K."/>
            <person name="Cantarel B.L."/>
            <person name="Coutinho P.M."/>
            <person name="Henrissat B."/>
            <person name="Crock L.W."/>
            <person name="Russell A."/>
            <person name="Verberkmoes N.C."/>
            <person name="Hettich R.L."/>
            <person name="Gordon J.I."/>
        </authorList>
    </citation>
    <scope>NUCLEOTIDE SEQUENCE [LARGE SCALE GENOMIC DNA]</scope>
    <source>
        <strain evidence="2">ATCC 27750 / DSM 3376 / VPI C15-48 / C15-B4</strain>
    </source>
</reference>